<dbReference type="RefSeq" id="WP_010900092.1">
    <property type="nucleotide sequence ID" value="NC_002570.2"/>
</dbReference>
<gene>
    <name evidence="2" type="ordered locus">BH3968</name>
</gene>
<dbReference type="EMBL" id="BA000004">
    <property type="protein sequence ID" value="BAB07687.1"/>
    <property type="molecule type" value="Genomic_DNA"/>
</dbReference>
<protein>
    <submittedName>
        <fullName evidence="2">BH3968 protein</fullName>
    </submittedName>
</protein>
<feature type="transmembrane region" description="Helical" evidence="1">
    <location>
        <begin position="6"/>
        <end position="33"/>
    </location>
</feature>
<dbReference type="PIR" id="H84145">
    <property type="entry name" value="H84145"/>
</dbReference>
<keyword evidence="1" id="KW-0812">Transmembrane</keyword>
<keyword evidence="3" id="KW-1185">Reference proteome</keyword>
<accession>Q9K5W9</accession>
<dbReference type="HOGENOM" id="CLU_3058654_0_0_9"/>
<dbReference type="AlphaFoldDB" id="Q9K5W9"/>
<sequence>MALSVYIAIGAIAGLFFGGMWEGITALVLIYIATILTKKYEKN</sequence>
<reference evidence="2 3" key="1">
    <citation type="journal article" date="2000" name="Nucleic Acids Res.">
        <title>Complete genome sequence of the alkaliphilic bacterium Bacillus halodurans and genomic sequence comparison with Bacillus subtilis.</title>
        <authorList>
            <person name="Takami H."/>
            <person name="Nakasone K."/>
            <person name="Takaki Y."/>
            <person name="Maeno G."/>
            <person name="Sasaki R."/>
            <person name="Masui N."/>
            <person name="Fuji F."/>
            <person name="Hirama C."/>
            <person name="Nakamura Y."/>
            <person name="Ogasawara N."/>
            <person name="Kuhara S."/>
            <person name="Horikoshi K."/>
        </authorList>
    </citation>
    <scope>NUCLEOTIDE SEQUENCE [LARGE SCALE GENOMIC DNA]</scope>
    <source>
        <strain evidence="3">ATCC BAA-125 / DSM 18197 / FERM 7344 / JCM 9153 / C-125</strain>
    </source>
</reference>
<dbReference type="KEGG" id="bha:BH3968"/>
<evidence type="ECO:0000256" key="1">
    <source>
        <dbReference type="SAM" id="Phobius"/>
    </source>
</evidence>
<dbReference type="Proteomes" id="UP000001258">
    <property type="component" value="Chromosome"/>
</dbReference>
<keyword evidence="1" id="KW-0472">Membrane</keyword>
<keyword evidence="1" id="KW-1133">Transmembrane helix</keyword>
<organism evidence="2 3">
    <name type="scientific">Halalkalibacterium halodurans (strain ATCC BAA-125 / DSM 18197 / FERM 7344 / JCM 9153 / C-125)</name>
    <name type="common">Bacillus halodurans</name>
    <dbReference type="NCBI Taxonomy" id="272558"/>
    <lineage>
        <taxon>Bacteria</taxon>
        <taxon>Bacillati</taxon>
        <taxon>Bacillota</taxon>
        <taxon>Bacilli</taxon>
        <taxon>Bacillales</taxon>
        <taxon>Bacillaceae</taxon>
        <taxon>Halalkalibacterium (ex Joshi et al. 2022)</taxon>
    </lineage>
</organism>
<name>Q9K5W9_HALH5</name>
<proteinExistence type="predicted"/>
<evidence type="ECO:0000313" key="3">
    <source>
        <dbReference type="Proteomes" id="UP000001258"/>
    </source>
</evidence>
<evidence type="ECO:0000313" key="2">
    <source>
        <dbReference type="EMBL" id="BAB07687.1"/>
    </source>
</evidence>